<dbReference type="AlphaFoldDB" id="A0A8T1XF70"/>
<reference evidence="2" key="1">
    <citation type="submission" date="2021-02" db="EMBL/GenBank/DDBJ databases">
        <authorList>
            <person name="Palmer J.M."/>
        </authorList>
    </citation>
    <scope>NUCLEOTIDE SEQUENCE</scope>
    <source>
        <strain evidence="2">SCRP23</strain>
    </source>
</reference>
<dbReference type="InterPro" id="IPR052609">
    <property type="entry name" value="Ribosome_Biogenesis_Reg"/>
</dbReference>
<gene>
    <name evidence="2" type="ORF">PHYBOEH_008481</name>
</gene>
<name>A0A8T1XF70_9STRA</name>
<dbReference type="OrthoDB" id="160374at2759"/>
<organism evidence="2 3">
    <name type="scientific">Phytophthora boehmeriae</name>
    <dbReference type="NCBI Taxonomy" id="109152"/>
    <lineage>
        <taxon>Eukaryota</taxon>
        <taxon>Sar</taxon>
        <taxon>Stramenopiles</taxon>
        <taxon>Oomycota</taxon>
        <taxon>Peronosporomycetes</taxon>
        <taxon>Peronosporales</taxon>
        <taxon>Peronosporaceae</taxon>
        <taxon>Phytophthora</taxon>
    </lineage>
</organism>
<dbReference type="PANTHER" id="PTHR15682">
    <property type="entry name" value="UNHEALTHY RIBOSOME BIOGENESIS PROTEIN 2 HOMOLOG"/>
    <property type="match status" value="1"/>
</dbReference>
<dbReference type="GO" id="GO:0042254">
    <property type="term" value="P:ribosome biogenesis"/>
    <property type="evidence" value="ECO:0007669"/>
    <property type="project" value="TreeGrafter"/>
</dbReference>
<dbReference type="GO" id="GO:0005730">
    <property type="term" value="C:nucleolus"/>
    <property type="evidence" value="ECO:0007669"/>
    <property type="project" value="TreeGrafter"/>
</dbReference>
<evidence type="ECO:0000259" key="1">
    <source>
        <dbReference type="Pfam" id="PF10441"/>
    </source>
</evidence>
<dbReference type="PANTHER" id="PTHR15682:SF2">
    <property type="entry name" value="UNHEALTHY RIBOSOME BIOGENESIS PROTEIN 2 HOMOLOG"/>
    <property type="match status" value="1"/>
</dbReference>
<sequence>MASAEDFAWDATLALVRWQRTRRGYDRDSDLLQAGFSLLEPDQSGQFGPQSELSRAERAFNLPWQRITSEVLQFAVFLVTKAKQDDELRPEQTRQGLRLLQLALNAFAVKGSGGDAQFTTLPLNSCNLLLSALAETLEKAKRDGKLVQMLQDVKAVFLYLFGLPNERTTATAASFQMYRPPTNVFADFLKRALTAAFQSLKELLKQEDGYQKSEEERLYVDVVHATLFVFQELQKTQTNKKKVFLTIAKTSLRDMIEYRHELVILEKQGVTGIGEITAMLDHAVVDALFDLEHIHQYDGAMVHCAVWKQGEDVGYNENIDDDSKAKKRRKGGKGKSAGLVSYQKNLFDELLNFLSDTEVHHVLKGSAGGFFEVLVRGFTTRIRAAAHSKIEDTKTDLKTSRKRAAIVIATTSTTYSPFKFWSELCAVTYLAYQQQAKSSNNDFLSVLVTLYNALFRALCECDVYRVTEDTEEREQFQTMETVLSSFLELLSVERQGNIFGSGDQASEECQIISSAVRCSPNLVNSCLVPIFDLLGSQAARSNLISNNENLNESVVTAACSAVVDLIRAYDSMRLLDGFLRSVFVIQQAPEGLYKLFSRFLCEATLRKSFMTLPPGQVDVVWNLFVEQITSYSSTSSDDTRNAHAVALARLLFQTFVQEVHVTPQNRAKVVGLVSHTHEKLLSPLAEQLSGTNESFTFYQRELFCIFGELLMFDSVLDAAAREQTFGAMFEKLKDDQFAFVMEQLLSTEILHPKKRNKSSKMSDSADNGVTTNHGLGAAGIVKICVYWLRKEKASRDGRERVTRLVIEYVIKWKCWEAVSFHLPELMMNASKKECDHFYREIMTAFINESVSEGSEGTAKRIVYDASFYEILSLRGVAPISLAAIGAQHVNEVQHDVPDCMQKVRHFFSFLLGFPVTYLKPQECGDLLSIALSLYKTMSVPQKLNFGEAEACAKLLEWVQLHFKAVALESFKSEDAQPLLENQLRDGACYIVSQIVIDKAVNAALIAEILGHYLDTGSNKFVKELLGNVISNTTKKQKPAQSLKRAAIVVAGLALCGSKRVTTCEEEMEFIENVVDLLKHEELCEAVNKPVTLEVLNALLKYQAALHAQAQRQKREQKQQGRLSELLVERVGDALASSMKFLVSNSDPTDDAELEHAAWSFYVDFCEEYASFRSFATPLKTFGCLLATALSVVSAKDTIVSKQEMKLRPGVFALLDVCSPYEKEQLYAALDSTGKSLLKTLDTNYKLTHRYVGKV</sequence>
<proteinExistence type="predicted"/>
<protein>
    <recommendedName>
        <fullName evidence="1">Nucleolar 27S pre-rRNA processing Urb2/Npa2 C-terminal domain-containing protein</fullName>
    </recommendedName>
</protein>
<evidence type="ECO:0000313" key="2">
    <source>
        <dbReference type="EMBL" id="KAG7401960.1"/>
    </source>
</evidence>
<dbReference type="EMBL" id="JAGDFL010000005">
    <property type="protein sequence ID" value="KAG7401960.1"/>
    <property type="molecule type" value="Genomic_DNA"/>
</dbReference>
<comment type="caution">
    <text evidence="2">The sequence shown here is derived from an EMBL/GenBank/DDBJ whole genome shotgun (WGS) entry which is preliminary data.</text>
</comment>
<dbReference type="InterPro" id="IPR018849">
    <property type="entry name" value="Urb2/Npa2_C"/>
</dbReference>
<accession>A0A8T1XF70</accession>
<dbReference type="Proteomes" id="UP000693981">
    <property type="component" value="Unassembled WGS sequence"/>
</dbReference>
<dbReference type="Pfam" id="PF10441">
    <property type="entry name" value="Urb2"/>
    <property type="match status" value="1"/>
</dbReference>
<keyword evidence="3" id="KW-1185">Reference proteome</keyword>
<feature type="domain" description="Nucleolar 27S pre-rRNA processing Urb2/Npa2 C-terminal" evidence="1">
    <location>
        <begin position="1185"/>
        <end position="1253"/>
    </location>
</feature>
<evidence type="ECO:0000313" key="3">
    <source>
        <dbReference type="Proteomes" id="UP000693981"/>
    </source>
</evidence>